<protein>
    <submittedName>
        <fullName evidence="2">Anti-anti-sigma factor</fullName>
    </submittedName>
</protein>
<dbReference type="Gene3D" id="3.30.750.24">
    <property type="entry name" value="STAS domain"/>
    <property type="match status" value="1"/>
</dbReference>
<feature type="domain" description="STAS" evidence="1">
    <location>
        <begin position="1"/>
        <end position="111"/>
    </location>
</feature>
<comment type="caution">
    <text evidence="2">The sequence shown here is derived from an EMBL/GenBank/DDBJ whole genome shotgun (WGS) entry which is preliminary data.</text>
</comment>
<name>A0ABY1S3Z3_9GAMM</name>
<dbReference type="InterPro" id="IPR052746">
    <property type="entry name" value="MlaB_ABC_Transporter"/>
</dbReference>
<dbReference type="PROSITE" id="PS50801">
    <property type="entry name" value="STAS"/>
    <property type="match status" value="1"/>
</dbReference>
<dbReference type="SUPFAM" id="SSF52091">
    <property type="entry name" value="SpoIIaa-like"/>
    <property type="match status" value="1"/>
</dbReference>
<proteinExistence type="predicted"/>
<dbReference type="InterPro" id="IPR036513">
    <property type="entry name" value="STAS_dom_sf"/>
</dbReference>
<dbReference type="Pfam" id="PF01740">
    <property type="entry name" value="STAS"/>
    <property type="match status" value="1"/>
</dbReference>
<sequence length="111" mass="12403">MGLEIKQDETRAVVDVQDEMTIYTAALHWDELKPLLAKVKAIEINLSAVSEIDSAGVQLLLALMQESERLHNQFLLRDPADEVQALLKLLHLDQQLLPARPDATQEGVQHG</sequence>
<keyword evidence="3" id="KW-1185">Reference proteome</keyword>
<dbReference type="Proteomes" id="UP001159257">
    <property type="component" value="Unassembled WGS sequence"/>
</dbReference>
<evidence type="ECO:0000259" key="1">
    <source>
        <dbReference type="PROSITE" id="PS50801"/>
    </source>
</evidence>
<evidence type="ECO:0000313" key="3">
    <source>
        <dbReference type="Proteomes" id="UP001159257"/>
    </source>
</evidence>
<organism evidence="2 3">
    <name type="scientific">Marinobacterium sediminicola</name>
    <dbReference type="NCBI Taxonomy" id="518898"/>
    <lineage>
        <taxon>Bacteria</taxon>
        <taxon>Pseudomonadati</taxon>
        <taxon>Pseudomonadota</taxon>
        <taxon>Gammaproteobacteria</taxon>
        <taxon>Oceanospirillales</taxon>
        <taxon>Oceanospirillaceae</taxon>
        <taxon>Marinobacterium</taxon>
    </lineage>
</organism>
<dbReference type="EMBL" id="FXWV01000016">
    <property type="protein sequence ID" value="SMR77735.1"/>
    <property type="molecule type" value="Genomic_DNA"/>
</dbReference>
<evidence type="ECO:0000313" key="2">
    <source>
        <dbReference type="EMBL" id="SMR77735.1"/>
    </source>
</evidence>
<accession>A0ABY1S3Z3</accession>
<dbReference type="InterPro" id="IPR002645">
    <property type="entry name" value="STAS_dom"/>
</dbReference>
<dbReference type="PANTHER" id="PTHR35849:SF2">
    <property type="entry name" value="BLR2341 PROTEIN"/>
    <property type="match status" value="1"/>
</dbReference>
<dbReference type="CDD" id="cd07043">
    <property type="entry name" value="STAS_anti-anti-sigma_factors"/>
    <property type="match status" value="1"/>
</dbReference>
<reference evidence="2 3" key="1">
    <citation type="submission" date="2017-05" db="EMBL/GenBank/DDBJ databases">
        <authorList>
            <person name="Varghese N."/>
            <person name="Submissions S."/>
        </authorList>
    </citation>
    <scope>NUCLEOTIDE SEQUENCE [LARGE SCALE GENOMIC DNA]</scope>
    <source>
        <strain evidence="2 3">CGMCC 1.7287</strain>
    </source>
</reference>
<gene>
    <name evidence="2" type="ORF">SAMN04487964_11669</name>
</gene>
<dbReference type="PANTHER" id="PTHR35849">
    <property type="entry name" value="BLR2341 PROTEIN"/>
    <property type="match status" value="1"/>
</dbReference>
<dbReference type="RefSeq" id="WP_239039814.1">
    <property type="nucleotide sequence ID" value="NZ_BAAAEY010000001.1"/>
</dbReference>